<feature type="transmembrane region" description="Helical" evidence="2">
    <location>
        <begin position="352"/>
        <end position="373"/>
    </location>
</feature>
<evidence type="ECO:0000256" key="2">
    <source>
        <dbReference type="SAM" id="Phobius"/>
    </source>
</evidence>
<feature type="transmembrane region" description="Helical" evidence="2">
    <location>
        <begin position="241"/>
        <end position="260"/>
    </location>
</feature>
<keyword evidence="2" id="KW-0472">Membrane</keyword>
<protein>
    <recommendedName>
        <fullName evidence="5">Integral membrane protein</fullName>
    </recommendedName>
</protein>
<evidence type="ECO:0000313" key="3">
    <source>
        <dbReference type="EMBL" id="MFN6549748.1"/>
    </source>
</evidence>
<feature type="transmembrane region" description="Helical" evidence="2">
    <location>
        <begin position="179"/>
        <end position="195"/>
    </location>
</feature>
<keyword evidence="4" id="KW-1185">Reference proteome</keyword>
<dbReference type="Proteomes" id="UP001635817">
    <property type="component" value="Unassembled WGS sequence"/>
</dbReference>
<gene>
    <name evidence="3" type="ORF">ACK4CP_05060</name>
</gene>
<evidence type="ECO:0000313" key="4">
    <source>
        <dbReference type="Proteomes" id="UP001635817"/>
    </source>
</evidence>
<organism evidence="3 4">
    <name type="scientific">Mycolicibacterium septicum</name>
    <dbReference type="NCBI Taxonomy" id="98668"/>
    <lineage>
        <taxon>Bacteria</taxon>
        <taxon>Bacillati</taxon>
        <taxon>Actinomycetota</taxon>
        <taxon>Actinomycetes</taxon>
        <taxon>Mycobacteriales</taxon>
        <taxon>Mycobacteriaceae</taxon>
        <taxon>Mycolicibacterium</taxon>
    </lineage>
</organism>
<feature type="transmembrane region" description="Helical" evidence="2">
    <location>
        <begin position="29"/>
        <end position="46"/>
    </location>
</feature>
<name>A0ABW9LS09_9MYCO</name>
<feature type="transmembrane region" description="Helical" evidence="2">
    <location>
        <begin position="130"/>
        <end position="149"/>
    </location>
</feature>
<proteinExistence type="predicted"/>
<dbReference type="EMBL" id="JBKBDE010000001">
    <property type="protein sequence ID" value="MFN6549748.1"/>
    <property type="molecule type" value="Genomic_DNA"/>
</dbReference>
<accession>A0ABW9LS09</accession>
<evidence type="ECO:0000256" key="1">
    <source>
        <dbReference type="SAM" id="MobiDB-lite"/>
    </source>
</evidence>
<keyword evidence="2" id="KW-1133">Transmembrane helix</keyword>
<feature type="region of interest" description="Disordered" evidence="1">
    <location>
        <begin position="374"/>
        <end position="399"/>
    </location>
</feature>
<keyword evidence="2" id="KW-0812">Transmembrane</keyword>
<sequence length="399" mass="42236">MVAAMLTGLAVLGKAPLIGEIVPAPAGVIYLLCAASCLMPLLYRQFLRVSRFLAVPIVLGVWLVALVVQSRLLSHLHSQGRGTDQGDCITVGAGQLFHGSWPYDRDLMWSHNPMSCGPGWLVAHAPSLVFGYPATMAALFTCAVVAVHLVRGFDTVAKFIVLLAITPGFWLSFANGNDFATFGVMVVAVSALATTNRPVQRWVAAAGAVALAQFRLPFALLPAVIPLDGPRAGQRGRYSRPLAAIACAVSLGMYGVFQWWQPDLMLSDGPFHVLEKSVNLVGFPGGRIAVIVAFVFLTAIVAAISLRFHENYSALVYVTLTLVPLSAASLVSTIRAQHGVIDVLGHWEGVSWLTAVAAVAAGIVAHASTDATASDSPIRLSRSGTGRPDVRRAGDLPGR</sequence>
<feature type="transmembrane region" description="Helical" evidence="2">
    <location>
        <begin position="280"/>
        <end position="302"/>
    </location>
</feature>
<evidence type="ECO:0008006" key="5">
    <source>
        <dbReference type="Google" id="ProtNLM"/>
    </source>
</evidence>
<dbReference type="RefSeq" id="WP_409548647.1">
    <property type="nucleotide sequence ID" value="NZ_JBKBDE010000001.1"/>
</dbReference>
<feature type="transmembrane region" description="Helical" evidence="2">
    <location>
        <begin position="314"/>
        <end position="332"/>
    </location>
</feature>
<reference evidence="3 4" key="1">
    <citation type="submission" date="2024-12" db="EMBL/GenBank/DDBJ databases">
        <title>The coexistence of Mycolicibacterium septicum and Mycolicibacterium nivoides in clinical samples.</title>
        <authorList>
            <person name="Wang C."/>
            <person name="Feng Y."/>
            <person name="Zong Z."/>
        </authorList>
    </citation>
    <scope>NUCLEOTIDE SEQUENCE [LARGE SCALE GENOMIC DNA]</scope>
    <source>
        <strain evidence="3 4">120310</strain>
    </source>
</reference>
<comment type="caution">
    <text evidence="3">The sequence shown here is derived from an EMBL/GenBank/DDBJ whole genome shotgun (WGS) entry which is preliminary data.</text>
</comment>
<feature type="compositionally biased region" description="Basic and acidic residues" evidence="1">
    <location>
        <begin position="388"/>
        <end position="399"/>
    </location>
</feature>
<feature type="transmembrane region" description="Helical" evidence="2">
    <location>
        <begin position="53"/>
        <end position="72"/>
    </location>
</feature>